<accession>A0ABU5T228</accession>
<dbReference type="InterPro" id="IPR036514">
    <property type="entry name" value="SGNH_hydro_sf"/>
</dbReference>
<keyword evidence="4" id="KW-1185">Reference proteome</keyword>
<sequence>MTRIAHKATRFTRAVLSLLAALGLMAGTAALPASAAPSTRYVALGDSIAAGTGGGAFLNACLQTASSYPALLGASANEACFGATTADVVATQVPGLPPTVRSVTITVGANDVGDVQVAVACTTDPTSLACQQALYDAVFVLLPQLPAKVTATIAAVRSRAPGAQITLTGYPLLFTVSGLPASEQPIAAEINTATALLNSTIGGTALVNSVHFADVTSKFLGHGLGSSDPWINPFTPGDPGSFHPTATGYGEGYVPVVAPLLH</sequence>
<dbReference type="GO" id="GO:0016787">
    <property type="term" value="F:hydrolase activity"/>
    <property type="evidence" value="ECO:0007669"/>
    <property type="project" value="UniProtKB-KW"/>
</dbReference>
<dbReference type="CDD" id="cd01823">
    <property type="entry name" value="SEST_like"/>
    <property type="match status" value="1"/>
</dbReference>
<evidence type="ECO:0000313" key="4">
    <source>
        <dbReference type="Proteomes" id="UP001304769"/>
    </source>
</evidence>
<name>A0ABU5T228_9MICC</name>
<dbReference type="SUPFAM" id="SSF52266">
    <property type="entry name" value="SGNH hydrolase"/>
    <property type="match status" value="1"/>
</dbReference>
<dbReference type="EC" id="3.1.-.-" evidence="3"/>
<dbReference type="Pfam" id="PF13472">
    <property type="entry name" value="Lipase_GDSL_2"/>
    <property type="match status" value="1"/>
</dbReference>
<feature type="signal peptide" evidence="1">
    <location>
        <begin position="1"/>
        <end position="35"/>
    </location>
</feature>
<organism evidence="3 4">
    <name type="scientific">Sinomonas terricola</name>
    <dbReference type="NCBI Taxonomy" id="3110330"/>
    <lineage>
        <taxon>Bacteria</taxon>
        <taxon>Bacillati</taxon>
        <taxon>Actinomycetota</taxon>
        <taxon>Actinomycetes</taxon>
        <taxon>Micrococcales</taxon>
        <taxon>Micrococcaceae</taxon>
        <taxon>Sinomonas</taxon>
    </lineage>
</organism>
<dbReference type="InterPro" id="IPR037460">
    <property type="entry name" value="SEST-like"/>
</dbReference>
<protein>
    <submittedName>
        <fullName evidence="3">SGNH/GDSL hydrolase family protein</fullName>
        <ecNumber evidence="3">3.1.-.-</ecNumber>
    </submittedName>
</protein>
<feature type="domain" description="SGNH hydrolase-type esterase" evidence="2">
    <location>
        <begin position="43"/>
        <end position="249"/>
    </location>
</feature>
<gene>
    <name evidence="3" type="ORF">SPF06_03145</name>
</gene>
<evidence type="ECO:0000256" key="1">
    <source>
        <dbReference type="SAM" id="SignalP"/>
    </source>
</evidence>
<dbReference type="EMBL" id="JAYGGQ010000001">
    <property type="protein sequence ID" value="MEA5453709.1"/>
    <property type="molecule type" value="Genomic_DNA"/>
</dbReference>
<proteinExistence type="predicted"/>
<dbReference type="PANTHER" id="PTHR37981:SF1">
    <property type="entry name" value="SGNH HYDROLASE-TYPE ESTERASE DOMAIN-CONTAINING PROTEIN"/>
    <property type="match status" value="1"/>
</dbReference>
<feature type="chain" id="PRO_5046708577" evidence="1">
    <location>
        <begin position="36"/>
        <end position="262"/>
    </location>
</feature>
<dbReference type="InterPro" id="IPR013830">
    <property type="entry name" value="SGNH_hydro"/>
</dbReference>
<evidence type="ECO:0000313" key="3">
    <source>
        <dbReference type="EMBL" id="MEA5453709.1"/>
    </source>
</evidence>
<dbReference type="PANTHER" id="PTHR37981">
    <property type="entry name" value="LIPASE 2"/>
    <property type="match status" value="1"/>
</dbReference>
<keyword evidence="3" id="KW-0378">Hydrolase</keyword>
<evidence type="ECO:0000259" key="2">
    <source>
        <dbReference type="Pfam" id="PF13472"/>
    </source>
</evidence>
<dbReference type="Gene3D" id="3.40.50.1110">
    <property type="entry name" value="SGNH hydrolase"/>
    <property type="match status" value="1"/>
</dbReference>
<dbReference type="Proteomes" id="UP001304769">
    <property type="component" value="Unassembled WGS sequence"/>
</dbReference>
<dbReference type="RefSeq" id="WP_323277458.1">
    <property type="nucleotide sequence ID" value="NZ_JAYGGQ010000001.1"/>
</dbReference>
<comment type="caution">
    <text evidence="3">The sequence shown here is derived from an EMBL/GenBank/DDBJ whole genome shotgun (WGS) entry which is preliminary data.</text>
</comment>
<reference evidence="3 4" key="1">
    <citation type="submission" date="2023-12" db="EMBL/GenBank/DDBJ databases">
        <title>Sinomonas terricola sp. nov, isolated from litchi orchard soil in Guangdong, PR China.</title>
        <authorList>
            <person name="Jiaxin W."/>
            <person name="Yang Z."/>
            <person name="Honghui Z."/>
        </authorList>
    </citation>
    <scope>NUCLEOTIDE SEQUENCE [LARGE SCALE GENOMIC DNA]</scope>
    <source>
        <strain evidence="3 4">JGH33</strain>
    </source>
</reference>
<keyword evidence="1" id="KW-0732">Signal</keyword>